<evidence type="ECO:0000313" key="2">
    <source>
        <dbReference type="Proteomes" id="UP000663090"/>
    </source>
</evidence>
<name>A0ABX7NBK0_9BACT</name>
<dbReference type="EMBL" id="CP071091">
    <property type="protein sequence ID" value="QSQ14761.1"/>
    <property type="molecule type" value="Genomic_DNA"/>
</dbReference>
<keyword evidence="2" id="KW-1185">Reference proteome</keyword>
<organism evidence="1 2">
    <name type="scientific">Myxococcus landrumensis</name>
    <dbReference type="NCBI Taxonomy" id="2813577"/>
    <lineage>
        <taxon>Bacteria</taxon>
        <taxon>Pseudomonadati</taxon>
        <taxon>Myxococcota</taxon>
        <taxon>Myxococcia</taxon>
        <taxon>Myxococcales</taxon>
        <taxon>Cystobacterineae</taxon>
        <taxon>Myxococcaceae</taxon>
        <taxon>Myxococcus</taxon>
    </lineage>
</organism>
<gene>
    <name evidence="1" type="ORF">JY572_01335</name>
</gene>
<accession>A0ABX7NBK0</accession>
<protein>
    <submittedName>
        <fullName evidence="1">Uncharacterized protein</fullName>
    </submittedName>
</protein>
<sequence>MLKPLCPRCGNPIDEKDLSPGRPSACAACATHLDDDDTLDVWGISNSPLPFKNTEGPPSQPGLP</sequence>
<reference evidence="1 2" key="1">
    <citation type="submission" date="2021-02" db="EMBL/GenBank/DDBJ databases">
        <title>De Novo genome assembly of isolated myxobacteria.</title>
        <authorList>
            <person name="Stevens D.C."/>
        </authorList>
    </citation>
    <scope>NUCLEOTIDE SEQUENCE [LARGE SCALE GENOMIC DNA]</scope>
    <source>
        <strain evidence="1 2">SCHIC003</strain>
    </source>
</reference>
<dbReference type="RefSeq" id="WP_206716519.1">
    <property type="nucleotide sequence ID" value="NZ_CP071091.1"/>
</dbReference>
<proteinExistence type="predicted"/>
<dbReference type="Proteomes" id="UP000663090">
    <property type="component" value="Chromosome"/>
</dbReference>
<evidence type="ECO:0000313" key="1">
    <source>
        <dbReference type="EMBL" id="QSQ14761.1"/>
    </source>
</evidence>